<sequence length="183" mass="19979">MRWLAPLLIALLVMASGCLSGGGEKVEAPKTLEIGSVFHEGDFIPKEYTCDGDDTNPPIYVGEIPEGTKSLVVIVDDPDAPGGTFTHWIAWNIPPLGEIPQWIPKKGETDEPIHIVQGRNDFGRIGYNGPCPPPGKAHHYHFKVYALDTELSLKPGSGREELEKAMEGHVLAWGELVGLYQRG</sequence>
<gene>
    <name evidence="1" type="ORF">X802_01235</name>
</gene>
<evidence type="ECO:0000313" key="2">
    <source>
        <dbReference type="Proteomes" id="UP000062043"/>
    </source>
</evidence>
<dbReference type="OrthoDB" id="28720at2157"/>
<dbReference type="KEGG" id="tgy:X802_01235"/>
<organism evidence="1 2">
    <name type="scientific">Thermococcus guaymasensis DSM 11113</name>
    <dbReference type="NCBI Taxonomy" id="1432656"/>
    <lineage>
        <taxon>Archaea</taxon>
        <taxon>Methanobacteriati</taxon>
        <taxon>Methanobacteriota</taxon>
        <taxon>Thermococci</taxon>
        <taxon>Thermococcales</taxon>
        <taxon>Thermococcaceae</taxon>
        <taxon>Thermococcus</taxon>
    </lineage>
</organism>
<keyword evidence="2" id="KW-1185">Reference proteome</keyword>
<dbReference type="InterPro" id="IPR008914">
    <property type="entry name" value="PEBP"/>
</dbReference>
<dbReference type="AlphaFoldDB" id="A0A0X1KI66"/>
<dbReference type="Proteomes" id="UP000062043">
    <property type="component" value="Chromosome"/>
</dbReference>
<proteinExistence type="predicted"/>
<dbReference type="Gene3D" id="3.90.280.10">
    <property type="entry name" value="PEBP-like"/>
    <property type="match status" value="1"/>
</dbReference>
<dbReference type="RefSeq" id="WP_062374008.1">
    <property type="nucleotide sequence ID" value="NZ_CP007140.1"/>
</dbReference>
<dbReference type="GeneID" id="27134285"/>
<dbReference type="NCBIfam" id="TIGR00481">
    <property type="entry name" value="YbhB/YbcL family Raf kinase inhibitor-like protein"/>
    <property type="match status" value="1"/>
</dbReference>
<dbReference type="InterPro" id="IPR036610">
    <property type="entry name" value="PEBP-like_sf"/>
</dbReference>
<evidence type="ECO:0008006" key="3">
    <source>
        <dbReference type="Google" id="ProtNLM"/>
    </source>
</evidence>
<accession>A0A0X1KI66</accession>
<dbReference type="PATRIC" id="fig|1432656.3.peg.243"/>
<protein>
    <recommendedName>
        <fullName evidence="3">Phosphatidylethanolamine-binding protein</fullName>
    </recommendedName>
</protein>
<dbReference type="PANTHER" id="PTHR30289:SF1">
    <property type="entry name" value="PEBP (PHOSPHATIDYLETHANOLAMINE-BINDING PROTEIN) FAMILY PROTEIN"/>
    <property type="match status" value="1"/>
</dbReference>
<evidence type="ECO:0000313" key="1">
    <source>
        <dbReference type="EMBL" id="AJC70957.1"/>
    </source>
</evidence>
<dbReference type="EMBL" id="CP007140">
    <property type="protein sequence ID" value="AJC70957.1"/>
    <property type="molecule type" value="Genomic_DNA"/>
</dbReference>
<dbReference type="Pfam" id="PF01161">
    <property type="entry name" value="PBP"/>
    <property type="match status" value="1"/>
</dbReference>
<dbReference type="InterPro" id="IPR005247">
    <property type="entry name" value="YbhB_YbcL/LppC-like"/>
</dbReference>
<dbReference type="CDD" id="cd00865">
    <property type="entry name" value="PEBP_bact_arch"/>
    <property type="match status" value="1"/>
</dbReference>
<dbReference type="SUPFAM" id="SSF49777">
    <property type="entry name" value="PEBP-like"/>
    <property type="match status" value="1"/>
</dbReference>
<dbReference type="PANTHER" id="PTHR30289">
    <property type="entry name" value="UNCHARACTERIZED PROTEIN YBCL-RELATED"/>
    <property type="match status" value="1"/>
</dbReference>
<reference evidence="1 2" key="1">
    <citation type="submission" date="2014-01" db="EMBL/GenBank/DDBJ databases">
        <title>Genome sequencing of Thermococcus guaymasensis.</title>
        <authorList>
            <person name="Zhang X."/>
            <person name="Alvare G."/>
            <person name="Fristensky B."/>
            <person name="Chen L."/>
            <person name="Suen T."/>
            <person name="Chen Q."/>
            <person name="Ma K."/>
        </authorList>
    </citation>
    <scope>NUCLEOTIDE SEQUENCE [LARGE SCALE GENOMIC DNA]</scope>
    <source>
        <strain evidence="1 2">DSM 11113</strain>
    </source>
</reference>
<dbReference type="PROSITE" id="PS51257">
    <property type="entry name" value="PROKAR_LIPOPROTEIN"/>
    <property type="match status" value="1"/>
</dbReference>
<name>A0A0X1KI66_9EURY</name>
<dbReference type="STRING" id="1432656.X802_01235"/>